<reference evidence="1 2" key="1">
    <citation type="journal article" date="2018" name="Sci. Rep.">
        <title>Genomic signatures of local adaptation to the degree of environmental predictability in rotifers.</title>
        <authorList>
            <person name="Franch-Gras L."/>
            <person name="Hahn C."/>
            <person name="Garcia-Roger E.M."/>
            <person name="Carmona M.J."/>
            <person name="Serra M."/>
            <person name="Gomez A."/>
        </authorList>
    </citation>
    <scope>NUCLEOTIDE SEQUENCE [LARGE SCALE GENOMIC DNA]</scope>
    <source>
        <strain evidence="1">HYR1</strain>
    </source>
</reference>
<evidence type="ECO:0000313" key="1">
    <source>
        <dbReference type="EMBL" id="RNA42977.1"/>
    </source>
</evidence>
<dbReference type="Proteomes" id="UP000276133">
    <property type="component" value="Unassembled WGS sequence"/>
</dbReference>
<name>A0A3M7T4X0_BRAPC</name>
<sequence>MRNKWKWKEKKKKYKIKLNYNTNSFAEVLVESECRVSIYELKIRSESKIFLCTYLIQGDFIFLKDKKYNLNNWGILFNIGGAKLPFTIVENASFKEFVRKLNPTYELPDNTTIQLFARNNALFMELDSTIPITWGNLVKKVVSFVTDKASNAANLAELIFQVELEFSQRRLRLVYLVVKPYSLRKRYYKSLNKTPRYGQNKLQANTKERKIFLTSTSITSLRKSTNYSPSSLKQLIQLTLLRTRIQTDRPKFTTIKSKDEGYSLHLKGRIQSNARRNIKSKSDSAKLLSMCLTPHACFKT</sequence>
<dbReference type="SUPFAM" id="SSF140996">
    <property type="entry name" value="Hermes dimerisation domain"/>
    <property type="match status" value="1"/>
</dbReference>
<dbReference type="OrthoDB" id="1607513at2759"/>
<comment type="caution">
    <text evidence="1">The sequence shown here is derived from an EMBL/GenBank/DDBJ whole genome shotgun (WGS) entry which is preliminary data.</text>
</comment>
<protein>
    <submittedName>
        <fullName evidence="1">Uncharacterized protein</fullName>
    </submittedName>
</protein>
<dbReference type="AlphaFoldDB" id="A0A3M7T4X0"/>
<keyword evidence="2" id="KW-1185">Reference proteome</keyword>
<dbReference type="EMBL" id="REGN01000290">
    <property type="protein sequence ID" value="RNA42977.1"/>
    <property type="molecule type" value="Genomic_DNA"/>
</dbReference>
<evidence type="ECO:0000313" key="2">
    <source>
        <dbReference type="Proteomes" id="UP000276133"/>
    </source>
</evidence>
<proteinExistence type="predicted"/>
<gene>
    <name evidence="1" type="ORF">BpHYR1_029796</name>
</gene>
<organism evidence="1 2">
    <name type="scientific">Brachionus plicatilis</name>
    <name type="common">Marine rotifer</name>
    <name type="synonym">Brachionus muelleri</name>
    <dbReference type="NCBI Taxonomy" id="10195"/>
    <lineage>
        <taxon>Eukaryota</taxon>
        <taxon>Metazoa</taxon>
        <taxon>Spiralia</taxon>
        <taxon>Gnathifera</taxon>
        <taxon>Rotifera</taxon>
        <taxon>Eurotatoria</taxon>
        <taxon>Monogononta</taxon>
        <taxon>Pseudotrocha</taxon>
        <taxon>Ploima</taxon>
        <taxon>Brachionidae</taxon>
        <taxon>Brachionus</taxon>
    </lineage>
</organism>
<accession>A0A3M7T4X0</accession>